<name>A0A0F9BIY9_9ZZZZ</name>
<sequence>MGVETLLWRVKNVVEGLLDGLDDLCGRFQVPESDGDSLGGLLEPILAHSVADLADDGAVDNQAFEHGQEAGGQPGVFGLLGEGVHGLFYTWVVAFLGQFRCWNPTGGGENFVWTHILGEKRCILVPTDIAITCHGIPI</sequence>
<gene>
    <name evidence="1" type="ORF">LCGC14_2522520</name>
</gene>
<dbReference type="EMBL" id="LAZR01040731">
    <property type="protein sequence ID" value="KKL13762.1"/>
    <property type="molecule type" value="Genomic_DNA"/>
</dbReference>
<proteinExistence type="predicted"/>
<reference evidence="1" key="1">
    <citation type="journal article" date="2015" name="Nature">
        <title>Complex archaea that bridge the gap between prokaryotes and eukaryotes.</title>
        <authorList>
            <person name="Spang A."/>
            <person name="Saw J.H."/>
            <person name="Jorgensen S.L."/>
            <person name="Zaremba-Niedzwiedzka K."/>
            <person name="Martijn J."/>
            <person name="Lind A.E."/>
            <person name="van Eijk R."/>
            <person name="Schleper C."/>
            <person name="Guy L."/>
            <person name="Ettema T.J."/>
        </authorList>
    </citation>
    <scope>NUCLEOTIDE SEQUENCE</scope>
</reference>
<comment type="caution">
    <text evidence="1">The sequence shown here is derived from an EMBL/GenBank/DDBJ whole genome shotgun (WGS) entry which is preliminary data.</text>
</comment>
<evidence type="ECO:0000313" key="1">
    <source>
        <dbReference type="EMBL" id="KKL13762.1"/>
    </source>
</evidence>
<accession>A0A0F9BIY9</accession>
<dbReference type="AlphaFoldDB" id="A0A0F9BIY9"/>
<protein>
    <submittedName>
        <fullName evidence="1">Uncharacterized protein</fullName>
    </submittedName>
</protein>
<organism evidence="1">
    <name type="scientific">marine sediment metagenome</name>
    <dbReference type="NCBI Taxonomy" id="412755"/>
    <lineage>
        <taxon>unclassified sequences</taxon>
        <taxon>metagenomes</taxon>
        <taxon>ecological metagenomes</taxon>
    </lineage>
</organism>